<gene>
    <name evidence="2" type="ORF">GMRT_12415</name>
</gene>
<dbReference type="GO" id="GO:0042134">
    <property type="term" value="F:rRNA primary transcript binding"/>
    <property type="evidence" value="ECO:0007669"/>
    <property type="project" value="InterPro"/>
</dbReference>
<dbReference type="VEuPathDB" id="GiardiaDB:GMRT_12415"/>
<dbReference type="GO" id="GO:0030515">
    <property type="term" value="F:snoRNA binding"/>
    <property type="evidence" value="ECO:0007669"/>
    <property type="project" value="TreeGrafter"/>
</dbReference>
<evidence type="ECO:0000313" key="3">
    <source>
        <dbReference type="Proteomes" id="UP000315496"/>
    </source>
</evidence>
<dbReference type="GO" id="GO:0042274">
    <property type="term" value="P:ribosomal small subunit biogenesis"/>
    <property type="evidence" value="ECO:0007669"/>
    <property type="project" value="UniProtKB-ARBA"/>
</dbReference>
<dbReference type="PROSITE" id="PS50833">
    <property type="entry name" value="BRIX"/>
    <property type="match status" value="1"/>
</dbReference>
<dbReference type="GO" id="GO:0005654">
    <property type="term" value="C:nucleoplasm"/>
    <property type="evidence" value="ECO:0007669"/>
    <property type="project" value="UniProtKB-ARBA"/>
</dbReference>
<reference evidence="2 3" key="1">
    <citation type="submission" date="2019-05" db="EMBL/GenBank/DDBJ databases">
        <title>The compact genome of Giardia muris reveals important steps in the evolution of intestinal protozoan parasites.</title>
        <authorList>
            <person name="Xu F."/>
            <person name="Jimenez-Gonzalez A."/>
            <person name="Einarsson E."/>
            <person name="Astvaldsson A."/>
            <person name="Peirasmaki D."/>
            <person name="Eckmann L."/>
            <person name="Andersson J.O."/>
            <person name="Svard S.G."/>
            <person name="Jerlstrom-Hultqvist J."/>
        </authorList>
    </citation>
    <scope>NUCLEOTIDE SEQUENCE [LARGE SCALE GENOMIC DNA]</scope>
    <source>
        <strain evidence="2 3">Roberts-Thomson</strain>
    </source>
</reference>
<dbReference type="Proteomes" id="UP000315496">
    <property type="component" value="Chromosome 4"/>
</dbReference>
<dbReference type="GO" id="GO:0032040">
    <property type="term" value="C:small-subunit processome"/>
    <property type="evidence" value="ECO:0007669"/>
    <property type="project" value="TreeGrafter"/>
</dbReference>
<proteinExistence type="predicted"/>
<evidence type="ECO:0000313" key="2">
    <source>
        <dbReference type="EMBL" id="TNJ27228.1"/>
    </source>
</evidence>
<keyword evidence="3" id="KW-1185">Reference proteome</keyword>
<dbReference type="GO" id="GO:0006364">
    <property type="term" value="P:rRNA processing"/>
    <property type="evidence" value="ECO:0007669"/>
    <property type="project" value="InterPro"/>
</dbReference>
<comment type="caution">
    <text evidence="2">The sequence shown here is derived from an EMBL/GenBank/DDBJ whole genome shotgun (WGS) entry which is preliminary data.</text>
</comment>
<feature type="domain" description="Brix" evidence="1">
    <location>
        <begin position="80"/>
        <end position="260"/>
    </location>
</feature>
<accession>A0A4Z1SUE2</accession>
<dbReference type="SMART" id="SM00879">
    <property type="entry name" value="Brix"/>
    <property type="match status" value="1"/>
</dbReference>
<keyword evidence="2" id="KW-0687">Ribonucleoprotein</keyword>
<dbReference type="Gene3D" id="3.40.50.10480">
    <property type="entry name" value="Probable brix-domain ribosomal biogenesis protein"/>
    <property type="match status" value="1"/>
</dbReference>
<dbReference type="InterPro" id="IPR044281">
    <property type="entry name" value="IMP4/RPF1"/>
</dbReference>
<dbReference type="GO" id="GO:0034457">
    <property type="term" value="C:Mpp10 complex"/>
    <property type="evidence" value="ECO:0007669"/>
    <property type="project" value="UniProtKB-ARBA"/>
</dbReference>
<evidence type="ECO:0000259" key="1">
    <source>
        <dbReference type="PROSITE" id="PS50833"/>
    </source>
</evidence>
<protein>
    <submittedName>
        <fullName evidence="2">Putative U3 small nucleolar ribonucleoprotein IMP4</fullName>
    </submittedName>
</protein>
<dbReference type="FunFam" id="3.40.50.10480:FF:000001">
    <property type="entry name" value="IMP4, U3 small nucleolar ribonucleoprotein"/>
    <property type="match status" value="1"/>
</dbReference>
<organism evidence="2 3">
    <name type="scientific">Giardia muris</name>
    <dbReference type="NCBI Taxonomy" id="5742"/>
    <lineage>
        <taxon>Eukaryota</taxon>
        <taxon>Metamonada</taxon>
        <taxon>Diplomonadida</taxon>
        <taxon>Hexamitidae</taxon>
        <taxon>Giardiinae</taxon>
        <taxon>Giardia</taxon>
    </lineage>
</organism>
<dbReference type="SUPFAM" id="SSF52954">
    <property type="entry name" value="Class II aaRS ABD-related"/>
    <property type="match status" value="1"/>
</dbReference>
<name>A0A4Z1SUE2_GIAMU</name>
<dbReference type="AlphaFoldDB" id="A0A4Z1SUE2"/>
<sequence>MQRRNARLRQEYLLGKQLRLKEQEERRRRRLVAEGLEEGRILADDVRNDAIRLAEDLRFEDAVTKEKEVDDDEYTQARPPKLLLTTSRDPSTRLKAFAKELRILFPTAQRVNRGSHTIGELVSVARESGFTDLLLVHETRGNPDGLIVSHLPYGPTAHFTLSDVVLRSEVKEIGTALEQAPHLIFEGFQSPLGHRFRKVLQHLFPTARKESRRVCTFVNRQGYLLFRQHAFQKVGDEVVLKELGPRFVLMPHLLRLDTIDSKVGDVEWQLSSFTNTARFKTHL</sequence>
<dbReference type="EMBL" id="VDLU01000004">
    <property type="protein sequence ID" value="TNJ27228.1"/>
    <property type="molecule type" value="Genomic_DNA"/>
</dbReference>
<dbReference type="InterPro" id="IPR007109">
    <property type="entry name" value="Brix"/>
</dbReference>
<dbReference type="OrthoDB" id="10253204at2759"/>
<dbReference type="PANTHER" id="PTHR22734">
    <property type="entry name" value="U3 SMALL NUCLEOLAR RIBONUCLEOPROTEIN PROTEIN IMP4"/>
    <property type="match status" value="1"/>
</dbReference>
<dbReference type="Pfam" id="PF04427">
    <property type="entry name" value="Brix"/>
    <property type="match status" value="1"/>
</dbReference>
<dbReference type="PANTHER" id="PTHR22734:SF2">
    <property type="entry name" value="U3 SMALL NUCLEOLAR RIBONUCLEOPROTEIN PROTEIN IMP4"/>
    <property type="match status" value="1"/>
</dbReference>